<dbReference type="GO" id="GO:0006508">
    <property type="term" value="P:proteolysis"/>
    <property type="evidence" value="ECO:0007669"/>
    <property type="project" value="InterPro"/>
</dbReference>
<evidence type="ECO:0000313" key="5">
    <source>
        <dbReference type="EMBL" id="KAK9679119.1"/>
    </source>
</evidence>
<dbReference type="Proteomes" id="UP001458880">
    <property type="component" value="Unassembled WGS sequence"/>
</dbReference>
<name>A0AAW1HSB1_POPJA</name>
<dbReference type="Pfam" id="PF00089">
    <property type="entry name" value="Trypsin"/>
    <property type="match status" value="1"/>
</dbReference>
<keyword evidence="6" id="KW-1185">Reference proteome</keyword>
<protein>
    <submittedName>
        <fullName evidence="5">Trypsin</fullName>
    </submittedName>
</protein>
<keyword evidence="1" id="KW-1015">Disulfide bond</keyword>
<evidence type="ECO:0000256" key="3">
    <source>
        <dbReference type="SAM" id="MobiDB-lite"/>
    </source>
</evidence>
<accession>A0AAW1HSB1</accession>
<evidence type="ECO:0000313" key="6">
    <source>
        <dbReference type="Proteomes" id="UP001458880"/>
    </source>
</evidence>
<dbReference type="PROSITE" id="PS00134">
    <property type="entry name" value="TRYPSIN_HIS"/>
    <property type="match status" value="1"/>
</dbReference>
<keyword evidence="2" id="KW-0325">Glycoprotein</keyword>
<evidence type="ECO:0000256" key="1">
    <source>
        <dbReference type="ARBA" id="ARBA00023157"/>
    </source>
</evidence>
<dbReference type="InterPro" id="IPR009003">
    <property type="entry name" value="Peptidase_S1_PA"/>
</dbReference>
<comment type="caution">
    <text evidence="5">The sequence shown here is derived from an EMBL/GenBank/DDBJ whole genome shotgun (WGS) entry which is preliminary data.</text>
</comment>
<organism evidence="5 6">
    <name type="scientific">Popillia japonica</name>
    <name type="common">Japanese beetle</name>
    <dbReference type="NCBI Taxonomy" id="7064"/>
    <lineage>
        <taxon>Eukaryota</taxon>
        <taxon>Metazoa</taxon>
        <taxon>Ecdysozoa</taxon>
        <taxon>Arthropoda</taxon>
        <taxon>Hexapoda</taxon>
        <taxon>Insecta</taxon>
        <taxon>Pterygota</taxon>
        <taxon>Neoptera</taxon>
        <taxon>Endopterygota</taxon>
        <taxon>Coleoptera</taxon>
        <taxon>Polyphaga</taxon>
        <taxon>Scarabaeiformia</taxon>
        <taxon>Scarabaeidae</taxon>
        <taxon>Rutelinae</taxon>
        <taxon>Popillia</taxon>
    </lineage>
</organism>
<dbReference type="SUPFAM" id="SSF50494">
    <property type="entry name" value="Trypsin-like serine proteases"/>
    <property type="match status" value="1"/>
</dbReference>
<proteinExistence type="predicted"/>
<dbReference type="AlphaFoldDB" id="A0AAW1HSB1"/>
<gene>
    <name evidence="5" type="ORF">QE152_g40258</name>
</gene>
<dbReference type="PANTHER" id="PTHR24252:SF27">
    <property type="entry name" value="TRANSMEMBRANE PROTEASE SERINE 3-LIKE"/>
    <property type="match status" value="1"/>
</dbReference>
<dbReference type="GO" id="GO:0004252">
    <property type="term" value="F:serine-type endopeptidase activity"/>
    <property type="evidence" value="ECO:0007669"/>
    <property type="project" value="InterPro"/>
</dbReference>
<dbReference type="PANTHER" id="PTHR24252">
    <property type="entry name" value="ACROSIN-RELATED"/>
    <property type="match status" value="1"/>
</dbReference>
<reference evidence="5 6" key="1">
    <citation type="journal article" date="2024" name="BMC Genomics">
        <title>De novo assembly and annotation of Popillia japonica's genome with initial clues to its potential as an invasive pest.</title>
        <authorList>
            <person name="Cucini C."/>
            <person name="Boschi S."/>
            <person name="Funari R."/>
            <person name="Cardaioli E."/>
            <person name="Iannotti N."/>
            <person name="Marturano G."/>
            <person name="Paoli F."/>
            <person name="Bruttini M."/>
            <person name="Carapelli A."/>
            <person name="Frati F."/>
            <person name="Nardi F."/>
        </authorList>
    </citation>
    <scope>NUCLEOTIDE SEQUENCE [LARGE SCALE GENOMIC DNA]</scope>
    <source>
        <strain evidence="5">DMR45628</strain>
    </source>
</reference>
<dbReference type="InterPro" id="IPR001254">
    <property type="entry name" value="Trypsin_dom"/>
</dbReference>
<dbReference type="InterPro" id="IPR043504">
    <property type="entry name" value="Peptidase_S1_PA_chymotrypsin"/>
</dbReference>
<dbReference type="InterPro" id="IPR018114">
    <property type="entry name" value="TRYPSIN_HIS"/>
</dbReference>
<dbReference type="PROSITE" id="PS50240">
    <property type="entry name" value="TRYPSIN_DOM"/>
    <property type="match status" value="1"/>
</dbReference>
<sequence>MGWCLSAVDTVPSDKQTQELMLLEALGRRTPISTTETQGIIDMLGRMIPQSCRYKGVKYECGLSISCVINGGKPLDLCSGGMIWSCCVDRDPHVASRPSPPPLNNANPYELVENQDYPPDPDYPDSNSVEKPSSYRPPYYGGDQKYHHHHQRPGATHSVYDLNQKGCGELYTRSNRIVGGHSTGFGSHPWQVALIKTGFLTKKLACGGALLNERWIVTAAHCVAT</sequence>
<evidence type="ECO:0000259" key="4">
    <source>
        <dbReference type="PROSITE" id="PS50240"/>
    </source>
</evidence>
<feature type="region of interest" description="Disordered" evidence="3">
    <location>
        <begin position="95"/>
        <end position="135"/>
    </location>
</feature>
<dbReference type="EMBL" id="JASPKY010001086">
    <property type="protein sequence ID" value="KAK9679119.1"/>
    <property type="molecule type" value="Genomic_DNA"/>
</dbReference>
<evidence type="ECO:0000256" key="2">
    <source>
        <dbReference type="ARBA" id="ARBA00023180"/>
    </source>
</evidence>
<dbReference type="Gene3D" id="2.40.10.10">
    <property type="entry name" value="Trypsin-like serine proteases"/>
    <property type="match status" value="1"/>
</dbReference>
<feature type="domain" description="Peptidase S1" evidence="4">
    <location>
        <begin position="177"/>
        <end position="225"/>
    </location>
</feature>